<keyword evidence="3" id="KW-1185">Reference proteome</keyword>
<organism evidence="2 3">
    <name type="scientific">Xylaria grammica</name>
    <dbReference type="NCBI Taxonomy" id="363999"/>
    <lineage>
        <taxon>Eukaryota</taxon>
        <taxon>Fungi</taxon>
        <taxon>Dikarya</taxon>
        <taxon>Ascomycota</taxon>
        <taxon>Pezizomycotina</taxon>
        <taxon>Sordariomycetes</taxon>
        <taxon>Xylariomycetidae</taxon>
        <taxon>Xylariales</taxon>
        <taxon>Xylariaceae</taxon>
        <taxon>Xylaria</taxon>
    </lineage>
</organism>
<evidence type="ECO:0000313" key="2">
    <source>
        <dbReference type="EMBL" id="RWA13208.1"/>
    </source>
</evidence>
<gene>
    <name evidence="2" type="ORF">EKO27_g1892</name>
</gene>
<dbReference type="InterPro" id="IPR000182">
    <property type="entry name" value="GNAT_dom"/>
</dbReference>
<reference evidence="2 3" key="1">
    <citation type="submission" date="2018-12" db="EMBL/GenBank/DDBJ databases">
        <title>Draft genome sequence of Xylaria grammica IHI A82.</title>
        <authorList>
            <person name="Buettner E."/>
            <person name="Kellner H."/>
        </authorList>
    </citation>
    <scope>NUCLEOTIDE SEQUENCE [LARGE SCALE GENOMIC DNA]</scope>
    <source>
        <strain evidence="2 3">IHI A82</strain>
    </source>
</reference>
<dbReference type="AlphaFoldDB" id="A0A439DFP7"/>
<evidence type="ECO:0000313" key="3">
    <source>
        <dbReference type="Proteomes" id="UP000286045"/>
    </source>
</evidence>
<sequence length="230" mass="25794">MGEINIARVEGEDIPRCFQVLSESFGHDAPFVDIYFPNHDTSQGQIQGSRRLATWKNTSESSVFLKATTRSRGNASEELVVGFAVWTHMKDPPPAELEDDENAEEIWPDRQDREFMARLWRDYVKPRTQAVKDSGEKGVYVLELLAVHPDYQGLGAGKALVEWGTGAADRLGIRAVVEGTPAGRRLYEKCGLRVEIEGMEFNTGEEFAARAKPKLFFMTREPVFPFPGQG</sequence>
<name>A0A439DFP7_9PEZI</name>
<dbReference type="SUPFAM" id="SSF55729">
    <property type="entry name" value="Acyl-CoA N-acyltransferases (Nat)"/>
    <property type="match status" value="1"/>
</dbReference>
<dbReference type="PANTHER" id="PTHR42791">
    <property type="entry name" value="GNAT FAMILY ACETYLTRANSFERASE"/>
    <property type="match status" value="1"/>
</dbReference>
<dbReference type="CDD" id="cd04301">
    <property type="entry name" value="NAT_SF"/>
    <property type="match status" value="1"/>
</dbReference>
<comment type="caution">
    <text evidence="2">The sequence shown here is derived from an EMBL/GenBank/DDBJ whole genome shotgun (WGS) entry which is preliminary data.</text>
</comment>
<dbReference type="Gene3D" id="3.40.630.30">
    <property type="match status" value="1"/>
</dbReference>
<dbReference type="Pfam" id="PF00583">
    <property type="entry name" value="Acetyltransf_1"/>
    <property type="match status" value="1"/>
</dbReference>
<feature type="domain" description="N-acetyltransferase" evidence="1">
    <location>
        <begin position="63"/>
        <end position="219"/>
    </location>
</feature>
<dbReference type="PROSITE" id="PS51186">
    <property type="entry name" value="GNAT"/>
    <property type="match status" value="1"/>
</dbReference>
<accession>A0A439DFP7</accession>
<dbReference type="GO" id="GO:0016747">
    <property type="term" value="F:acyltransferase activity, transferring groups other than amino-acyl groups"/>
    <property type="evidence" value="ECO:0007669"/>
    <property type="project" value="InterPro"/>
</dbReference>
<dbReference type="InterPro" id="IPR052523">
    <property type="entry name" value="Trichothecene_AcTrans"/>
</dbReference>
<dbReference type="EMBL" id="RYZI01000032">
    <property type="protein sequence ID" value="RWA13208.1"/>
    <property type="molecule type" value="Genomic_DNA"/>
</dbReference>
<dbReference type="InterPro" id="IPR016181">
    <property type="entry name" value="Acyl_CoA_acyltransferase"/>
</dbReference>
<dbReference type="Proteomes" id="UP000286045">
    <property type="component" value="Unassembled WGS sequence"/>
</dbReference>
<protein>
    <recommendedName>
        <fullName evidence="1">N-acetyltransferase domain-containing protein</fullName>
    </recommendedName>
</protein>
<proteinExistence type="predicted"/>
<evidence type="ECO:0000259" key="1">
    <source>
        <dbReference type="PROSITE" id="PS51186"/>
    </source>
</evidence>
<dbReference type="PANTHER" id="PTHR42791:SF14">
    <property type="entry name" value="N-ACETYLTRANSFERASE DOMAIN-CONTAINING PROTEIN"/>
    <property type="match status" value="1"/>
</dbReference>
<dbReference type="STRING" id="363999.A0A439DFP7"/>